<evidence type="ECO:0000256" key="1">
    <source>
        <dbReference type="SAM" id="MobiDB-lite"/>
    </source>
</evidence>
<dbReference type="EMBL" id="JAULSX010000007">
    <property type="protein sequence ID" value="KAK3487930.1"/>
    <property type="molecule type" value="Genomic_DNA"/>
</dbReference>
<evidence type="ECO:0000256" key="2">
    <source>
        <dbReference type="SAM" id="Phobius"/>
    </source>
</evidence>
<keyword evidence="2" id="KW-0812">Transmembrane</keyword>
<feature type="region of interest" description="Disordered" evidence="1">
    <location>
        <begin position="285"/>
        <end position="306"/>
    </location>
</feature>
<evidence type="ECO:0000313" key="3">
    <source>
        <dbReference type="EMBL" id="KAK3487930.1"/>
    </source>
</evidence>
<proteinExistence type="predicted"/>
<comment type="caution">
    <text evidence="3">The sequence shown here is derived from an EMBL/GenBank/DDBJ whole genome shotgun (WGS) entry which is preliminary data.</text>
</comment>
<keyword evidence="2" id="KW-0472">Membrane</keyword>
<protein>
    <submittedName>
        <fullName evidence="3">Uncharacterized protein</fullName>
    </submittedName>
</protein>
<organism evidence="3 4">
    <name type="scientific">Neurospora hispaniola</name>
    <dbReference type="NCBI Taxonomy" id="588809"/>
    <lineage>
        <taxon>Eukaryota</taxon>
        <taxon>Fungi</taxon>
        <taxon>Dikarya</taxon>
        <taxon>Ascomycota</taxon>
        <taxon>Pezizomycotina</taxon>
        <taxon>Sordariomycetes</taxon>
        <taxon>Sordariomycetidae</taxon>
        <taxon>Sordariales</taxon>
        <taxon>Sordariaceae</taxon>
        <taxon>Neurospora</taxon>
    </lineage>
</organism>
<feature type="transmembrane region" description="Helical" evidence="2">
    <location>
        <begin position="126"/>
        <end position="146"/>
    </location>
</feature>
<sequence length="306" mass="33155">MTAAGPSSSTHVAQERTDNDGSTAMQGAPLLPHSVTQDKNGAVFQQQQAPVPFGYGTGTYQPIPLRIPGSEIAYSKKWHVVKLAFQTASLVCSAVIFGIGLALGVYGEQSEDYRWWEIDPVFAIDASAAGLAILWTVAEFLVLYASKGRRGIHPGAHVGVQLIIVLVASLGVSIGGVFVYEFTRDYYDEPVIPNLLTGLVRTLLAFSSILWIIHFFLFVRACVETHTVNATNKSRRITYVRVPVPVPMQMGQIPHNMVAGQHSIPDQQNIMYGGYYAPVAQQPSAVPQGSQQQPAVPLQGYQASTS</sequence>
<dbReference type="RefSeq" id="XP_062690057.1">
    <property type="nucleotide sequence ID" value="XM_062835372.1"/>
</dbReference>
<accession>A0AAJ0I2H0</accession>
<feature type="transmembrane region" description="Helical" evidence="2">
    <location>
        <begin position="83"/>
        <end position="106"/>
    </location>
</feature>
<evidence type="ECO:0000313" key="4">
    <source>
        <dbReference type="Proteomes" id="UP001285908"/>
    </source>
</evidence>
<gene>
    <name evidence="3" type="ORF">B0T23DRAFT_323745</name>
</gene>
<dbReference type="GeneID" id="87872994"/>
<feature type="compositionally biased region" description="Polar residues" evidence="1">
    <location>
        <begin position="1"/>
        <end position="12"/>
    </location>
</feature>
<dbReference type="AlphaFoldDB" id="A0AAJ0I2H0"/>
<dbReference type="Proteomes" id="UP001285908">
    <property type="component" value="Unassembled WGS sequence"/>
</dbReference>
<name>A0AAJ0I2H0_9PEZI</name>
<feature type="transmembrane region" description="Helical" evidence="2">
    <location>
        <begin position="158"/>
        <end position="179"/>
    </location>
</feature>
<reference evidence="3 4" key="1">
    <citation type="journal article" date="2023" name="Mol. Phylogenet. Evol.">
        <title>Genome-scale phylogeny and comparative genomics of the fungal order Sordariales.</title>
        <authorList>
            <person name="Hensen N."/>
            <person name="Bonometti L."/>
            <person name="Westerberg I."/>
            <person name="Brannstrom I.O."/>
            <person name="Guillou S."/>
            <person name="Cros-Aarteil S."/>
            <person name="Calhoun S."/>
            <person name="Haridas S."/>
            <person name="Kuo A."/>
            <person name="Mondo S."/>
            <person name="Pangilinan J."/>
            <person name="Riley R."/>
            <person name="LaButti K."/>
            <person name="Andreopoulos B."/>
            <person name="Lipzen A."/>
            <person name="Chen C."/>
            <person name="Yan M."/>
            <person name="Daum C."/>
            <person name="Ng V."/>
            <person name="Clum A."/>
            <person name="Steindorff A."/>
            <person name="Ohm R.A."/>
            <person name="Martin F."/>
            <person name="Silar P."/>
            <person name="Natvig D.O."/>
            <person name="Lalanne C."/>
            <person name="Gautier V."/>
            <person name="Ament-Velasquez S.L."/>
            <person name="Kruys A."/>
            <person name="Hutchinson M.I."/>
            <person name="Powell A.J."/>
            <person name="Barry K."/>
            <person name="Miller A.N."/>
            <person name="Grigoriev I.V."/>
            <person name="Debuchy R."/>
            <person name="Gladieux P."/>
            <person name="Hiltunen Thoren M."/>
            <person name="Johannesson H."/>
        </authorList>
    </citation>
    <scope>NUCLEOTIDE SEQUENCE [LARGE SCALE GENOMIC DNA]</scope>
    <source>
        <strain evidence="3 4">FGSC 10403</strain>
    </source>
</reference>
<feature type="region of interest" description="Disordered" evidence="1">
    <location>
        <begin position="1"/>
        <end position="31"/>
    </location>
</feature>
<keyword evidence="4" id="KW-1185">Reference proteome</keyword>
<keyword evidence="2" id="KW-1133">Transmembrane helix</keyword>
<feature type="compositionally biased region" description="Polar residues" evidence="1">
    <location>
        <begin position="285"/>
        <end position="294"/>
    </location>
</feature>
<feature type="transmembrane region" description="Helical" evidence="2">
    <location>
        <begin position="199"/>
        <end position="219"/>
    </location>
</feature>